<dbReference type="InterPro" id="IPR017853">
    <property type="entry name" value="GH"/>
</dbReference>
<name>A0A7X8C2K5_9LACT</name>
<dbReference type="InterPro" id="IPR013780">
    <property type="entry name" value="Glyco_hydro_b"/>
</dbReference>
<accession>A0A7X8C2K5</accession>
<evidence type="ECO:0000256" key="3">
    <source>
        <dbReference type="ARBA" id="ARBA00023295"/>
    </source>
</evidence>
<organism evidence="5 6">
    <name type="scientific">Globicatella sulfidifaciens</name>
    <dbReference type="NCBI Taxonomy" id="136093"/>
    <lineage>
        <taxon>Bacteria</taxon>
        <taxon>Bacillati</taxon>
        <taxon>Bacillota</taxon>
        <taxon>Bacilli</taxon>
        <taxon>Lactobacillales</taxon>
        <taxon>Aerococcaceae</taxon>
        <taxon>Globicatella</taxon>
    </lineage>
</organism>
<keyword evidence="2 5" id="KW-0378">Hydrolase</keyword>
<dbReference type="Gene3D" id="2.60.40.1180">
    <property type="entry name" value="Golgi alpha-mannosidase II"/>
    <property type="match status" value="1"/>
</dbReference>
<dbReference type="AlphaFoldDB" id="A0A7X8C2K5"/>
<feature type="domain" description="Glycosyl hydrolase family 13 catalytic" evidence="4">
    <location>
        <begin position="1"/>
        <end position="270"/>
    </location>
</feature>
<dbReference type="Proteomes" id="UP000541058">
    <property type="component" value="Unassembled WGS sequence"/>
</dbReference>
<dbReference type="SMART" id="SM00642">
    <property type="entry name" value="Aamy"/>
    <property type="match status" value="1"/>
</dbReference>
<dbReference type="Gene3D" id="3.20.20.80">
    <property type="entry name" value="Glycosidases"/>
    <property type="match status" value="1"/>
</dbReference>
<dbReference type="GO" id="GO:0009313">
    <property type="term" value="P:oligosaccharide catabolic process"/>
    <property type="evidence" value="ECO:0007669"/>
    <property type="project" value="TreeGrafter"/>
</dbReference>
<comment type="caution">
    <text evidence="5">The sequence shown here is derived from an EMBL/GenBank/DDBJ whole genome shotgun (WGS) entry which is preliminary data.</text>
</comment>
<reference evidence="5 6" key="1">
    <citation type="journal article" date="2020" name="Biotechnol. Biofuels">
        <title>New insights from the biogas microbiome by comprehensive genome-resolved metagenomics of nearly 1600 species originating from multiple anaerobic digesters.</title>
        <authorList>
            <person name="Campanaro S."/>
            <person name="Treu L."/>
            <person name="Rodriguez-R L.M."/>
            <person name="Kovalovszki A."/>
            <person name="Ziels R.M."/>
            <person name="Maus I."/>
            <person name="Zhu X."/>
            <person name="Kougias P.G."/>
            <person name="Basile A."/>
            <person name="Luo G."/>
            <person name="Schluter A."/>
            <person name="Konstantinidis K.T."/>
            <person name="Angelidaki I."/>
        </authorList>
    </citation>
    <scope>NUCLEOTIDE SEQUENCE [LARGE SCALE GENOMIC DNA]</scope>
    <source>
        <strain evidence="5">AS23ysBPME_34</strain>
    </source>
</reference>
<dbReference type="GO" id="GO:0004556">
    <property type="term" value="F:alpha-amylase activity"/>
    <property type="evidence" value="ECO:0007669"/>
    <property type="project" value="TreeGrafter"/>
</dbReference>
<dbReference type="FunFam" id="3.20.20.80:FF:000064">
    <property type="entry name" value="Oligo-1,6-glucosidase"/>
    <property type="match status" value="1"/>
</dbReference>
<dbReference type="PANTHER" id="PTHR10357:SF217">
    <property type="entry name" value="TREHALOSE-6-PHOSPHATE HYDROLASE"/>
    <property type="match status" value="1"/>
</dbReference>
<dbReference type="PANTHER" id="PTHR10357">
    <property type="entry name" value="ALPHA-AMYLASE FAMILY MEMBER"/>
    <property type="match status" value="1"/>
</dbReference>
<evidence type="ECO:0000259" key="4">
    <source>
        <dbReference type="SMART" id="SM00642"/>
    </source>
</evidence>
<dbReference type="Pfam" id="PF00128">
    <property type="entry name" value="Alpha-amylase"/>
    <property type="match status" value="1"/>
</dbReference>
<evidence type="ECO:0000256" key="2">
    <source>
        <dbReference type="ARBA" id="ARBA00022801"/>
    </source>
</evidence>
<proteinExistence type="inferred from homology"/>
<evidence type="ECO:0000313" key="6">
    <source>
        <dbReference type="Proteomes" id="UP000541058"/>
    </source>
</evidence>
<dbReference type="InterPro" id="IPR006047">
    <property type="entry name" value="GH13_cat_dom"/>
</dbReference>
<evidence type="ECO:0000256" key="1">
    <source>
        <dbReference type="ARBA" id="ARBA00008061"/>
    </source>
</evidence>
<dbReference type="EC" id="3.2.1.93" evidence="5"/>
<keyword evidence="3 5" id="KW-0326">Glycosidase</keyword>
<sequence length="400" mass="47136">SKFGGNAFEYVEELDMYYLHLFDKTQADLNWENENVFNEFVKICNYWLDKGVRGFRFDVINLISKPDIFKDDSNGDGRPMYTDGPKVTEYIRQLGAKSFAKYDDVMTVGELSSTSIKKAAQYSKRNESGLSTIFNFHHLKVDYKDGNKWALKPFDFLELKQLYASWQLGMIKENASMSLFLSNHDQPRAISRFTDESFEGATMLMNMIMSLKGVVYLYQGEEIGLPNAYFDSINDYRDIESLNYYKILKKEYGEEEVLEILRERSRDNGRTPMPWNHEKNYGFSIKSPWLPFSKAKNLQTVEDNINNPNSIYHYTKRLIKKRKTDDVLIHGDIEFVDLDHPELFVYKRNYKNKTYLCIHNFYAKDVYYEFDYKSIIAHNYQESQVNTLRPFESIIVEIEA</sequence>
<dbReference type="SUPFAM" id="SSF51011">
    <property type="entry name" value="Glycosyl hydrolase domain"/>
    <property type="match status" value="1"/>
</dbReference>
<evidence type="ECO:0000313" key="5">
    <source>
        <dbReference type="EMBL" id="NLJ17826.1"/>
    </source>
</evidence>
<protein>
    <submittedName>
        <fullName evidence="5">Alpha,alpha-phosphotrehalase</fullName>
        <ecNumber evidence="5">3.2.1.93</ecNumber>
    </submittedName>
</protein>
<dbReference type="RefSeq" id="WP_276646934.1">
    <property type="nucleotide sequence ID" value="NZ_JAAYSM010000100.1"/>
</dbReference>
<feature type="non-terminal residue" evidence="5">
    <location>
        <position position="1"/>
    </location>
</feature>
<dbReference type="Gene3D" id="3.90.400.10">
    <property type="entry name" value="Oligo-1,6-glucosidase, Domain 2"/>
    <property type="match status" value="1"/>
</dbReference>
<dbReference type="EMBL" id="JAAYSM010000100">
    <property type="protein sequence ID" value="NLJ17826.1"/>
    <property type="molecule type" value="Genomic_DNA"/>
</dbReference>
<gene>
    <name evidence="5" type="ORF">GX355_03090</name>
</gene>
<dbReference type="InterPro" id="IPR045857">
    <property type="entry name" value="O16G_dom_2"/>
</dbReference>
<comment type="similarity">
    <text evidence="1">Belongs to the glycosyl hydrolase 13 family.</text>
</comment>
<dbReference type="SUPFAM" id="SSF51445">
    <property type="entry name" value="(Trans)glycosidases"/>
    <property type="match status" value="1"/>
</dbReference>
<dbReference type="GO" id="GO:0008788">
    <property type="term" value="F:alpha,alpha-phosphotrehalase activity"/>
    <property type="evidence" value="ECO:0007669"/>
    <property type="project" value="UniProtKB-EC"/>
</dbReference>